<dbReference type="EMBL" id="UINC01065958">
    <property type="protein sequence ID" value="SVB96151.1"/>
    <property type="molecule type" value="Genomic_DNA"/>
</dbReference>
<protein>
    <submittedName>
        <fullName evidence="1">Uncharacterized protein</fullName>
    </submittedName>
</protein>
<gene>
    <name evidence="1" type="ORF">METZ01_LOCUS249005</name>
</gene>
<reference evidence="1" key="1">
    <citation type="submission" date="2018-05" db="EMBL/GenBank/DDBJ databases">
        <authorList>
            <person name="Lanie J.A."/>
            <person name="Ng W.-L."/>
            <person name="Kazmierczak K.M."/>
            <person name="Andrzejewski T.M."/>
            <person name="Davidsen T.M."/>
            <person name="Wayne K.J."/>
            <person name="Tettelin H."/>
            <person name="Glass J.I."/>
            <person name="Rusch D."/>
            <person name="Podicherti R."/>
            <person name="Tsui H.-C.T."/>
            <person name="Winkler M.E."/>
        </authorList>
    </citation>
    <scope>NUCLEOTIDE SEQUENCE</scope>
</reference>
<name>A0A382IBS4_9ZZZZ</name>
<evidence type="ECO:0000313" key="1">
    <source>
        <dbReference type="EMBL" id="SVB96151.1"/>
    </source>
</evidence>
<feature type="non-terminal residue" evidence="1">
    <location>
        <position position="90"/>
    </location>
</feature>
<accession>A0A382IBS4</accession>
<sequence length="90" mass="9404">MAGISEQTRAIACSNTVESIPPLNATQNVVAVVSIFNASIRDLSSLRIALEVLSERLPGIATYAPVGCFGQLFADTERPAIVVSAALMQG</sequence>
<organism evidence="1">
    <name type="scientific">marine metagenome</name>
    <dbReference type="NCBI Taxonomy" id="408172"/>
    <lineage>
        <taxon>unclassified sequences</taxon>
        <taxon>metagenomes</taxon>
        <taxon>ecological metagenomes</taxon>
    </lineage>
</organism>
<dbReference type="AlphaFoldDB" id="A0A382IBS4"/>
<proteinExistence type="predicted"/>